<keyword evidence="9" id="KW-0614">Plasmid</keyword>
<evidence type="ECO:0000259" key="6">
    <source>
        <dbReference type="PROSITE" id="PS50531"/>
    </source>
</evidence>
<accession>G8U1N6</accession>
<dbReference type="EMBL" id="CP003179">
    <property type="protein sequence ID" value="AEW04020.1"/>
    <property type="molecule type" value="Genomic_DNA"/>
</dbReference>
<keyword evidence="3" id="KW-0238">DNA-binding</keyword>
<reference evidence="10" key="1">
    <citation type="submission" date="2011-12" db="EMBL/GenBank/DDBJ databases">
        <title>The complete genome of chromosome of Sulfobacillus acidophilus DSM 10332.</title>
        <authorList>
            <person name="Lucas S."/>
            <person name="Han J."/>
            <person name="Lapidus A."/>
            <person name="Bruce D."/>
            <person name="Goodwin L."/>
            <person name="Pitluck S."/>
            <person name="Peters L."/>
            <person name="Kyrpides N."/>
            <person name="Mavromatis K."/>
            <person name="Ivanova N."/>
            <person name="Mikhailova N."/>
            <person name="Chertkov O."/>
            <person name="Saunders E."/>
            <person name="Detter J.C."/>
            <person name="Tapia R."/>
            <person name="Han C."/>
            <person name="Land M."/>
            <person name="Hauser L."/>
            <person name="Markowitz V."/>
            <person name="Cheng J.-F."/>
            <person name="Hugenholtz P."/>
            <person name="Woyke T."/>
            <person name="Wu D."/>
            <person name="Pukall R."/>
            <person name="Gehrich-Schroeter G."/>
            <person name="Schneider S."/>
            <person name="Klenk H.-P."/>
            <person name="Eisen J.A."/>
        </authorList>
    </citation>
    <scope>NUCLEOTIDE SEQUENCE [LARGE SCALE GENOMIC DNA]</scope>
    <source>
        <strain evidence="10">ATCC 700253 / DSM 10332 / NAL</strain>
    </source>
</reference>
<dbReference type="InterPro" id="IPR001584">
    <property type="entry name" value="Integrase_cat-core"/>
</dbReference>
<dbReference type="PROSITE" id="PS50994">
    <property type="entry name" value="INTEGRASE"/>
    <property type="match status" value="1"/>
</dbReference>
<dbReference type="GO" id="GO:0003677">
    <property type="term" value="F:DNA binding"/>
    <property type="evidence" value="ECO:0007669"/>
    <property type="project" value="UniProtKB-KW"/>
</dbReference>
<comment type="similarity">
    <text evidence="1">Belongs to the transposase IS21/IS408/IS1162 family.</text>
</comment>
<dbReference type="GO" id="GO:0032196">
    <property type="term" value="P:transposition"/>
    <property type="evidence" value="ECO:0007669"/>
    <property type="project" value="UniProtKB-KW"/>
</dbReference>
<feature type="domain" description="Integrase catalytic" evidence="7">
    <location>
        <begin position="108"/>
        <end position="289"/>
    </location>
</feature>
<dbReference type="KEGG" id="sap:Sulac_0468"/>
<dbReference type="HOGENOM" id="CLU_020626_2_1_9"/>
<dbReference type="Proteomes" id="UP000005439">
    <property type="component" value="Chromosome"/>
</dbReference>
<dbReference type="InterPro" id="IPR009057">
    <property type="entry name" value="Homeodomain-like_sf"/>
</dbReference>
<dbReference type="PANTHER" id="PTHR35004">
    <property type="entry name" value="TRANSPOSASE RV3428C-RELATED"/>
    <property type="match status" value="1"/>
</dbReference>
<evidence type="ECO:0000256" key="3">
    <source>
        <dbReference type="ARBA" id="ARBA00023125"/>
    </source>
</evidence>
<keyword evidence="2" id="KW-0815">Transposition</keyword>
<dbReference type="Gene3D" id="1.10.10.60">
    <property type="entry name" value="Homeodomain-like"/>
    <property type="match status" value="1"/>
</dbReference>
<evidence type="ECO:0000259" key="7">
    <source>
        <dbReference type="PROSITE" id="PS50994"/>
    </source>
</evidence>
<name>G8U1N6_SULAD</name>
<dbReference type="PROSITE" id="PS50531">
    <property type="entry name" value="HTH_IS21"/>
    <property type="match status" value="1"/>
</dbReference>
<evidence type="ECO:0000256" key="4">
    <source>
        <dbReference type="ARBA" id="ARBA00023172"/>
    </source>
</evidence>
<gene>
    <name evidence="8" type="ordered locus">Sulac_0468</name>
    <name evidence="9" type="ordered locus">Sulac_3528</name>
</gene>
<dbReference type="AlphaFoldDB" id="G8U1N6"/>
<evidence type="ECO:0000313" key="10">
    <source>
        <dbReference type="Proteomes" id="UP000005439"/>
    </source>
</evidence>
<keyword evidence="10" id="KW-1185">Reference proteome</keyword>
<dbReference type="GO" id="GO:0006310">
    <property type="term" value="P:DNA recombination"/>
    <property type="evidence" value="ECO:0007669"/>
    <property type="project" value="UniProtKB-KW"/>
</dbReference>
<evidence type="ECO:0000256" key="1">
    <source>
        <dbReference type="ARBA" id="ARBA00009277"/>
    </source>
</evidence>
<protein>
    <submittedName>
        <fullName evidence="9">Integrase catalytic region</fullName>
    </submittedName>
</protein>
<evidence type="ECO:0000313" key="8">
    <source>
        <dbReference type="EMBL" id="AEW04020.1"/>
    </source>
</evidence>
<evidence type="ECO:0000256" key="5">
    <source>
        <dbReference type="SAM" id="MobiDB-lite"/>
    </source>
</evidence>
<dbReference type="NCBIfam" id="NF033546">
    <property type="entry name" value="transpos_IS21"/>
    <property type="match status" value="1"/>
</dbReference>
<geneLocation type="plasmid" evidence="9">
    <name>unnamed</name>
</geneLocation>
<reference evidence="10" key="2">
    <citation type="submission" date="2011-12" db="EMBL/GenBank/DDBJ databases">
        <title>The complete genome of plasmid of Sulfobacillus acidophilus DSM 10332.</title>
        <authorList>
            <person name="Lucas S."/>
            <person name="Han J."/>
            <person name="Lapidus A."/>
            <person name="Bruce D."/>
            <person name="Goodwin L."/>
            <person name="Pitluck S."/>
            <person name="Peters L."/>
            <person name="Kyrpides N."/>
            <person name="Mavromatis K."/>
            <person name="Ivanova N."/>
            <person name="Mikhailova N."/>
            <person name="Chertkov O."/>
            <person name="Saunders E."/>
            <person name="Detter J.C."/>
            <person name="Tapia R."/>
            <person name="Han C."/>
            <person name="Land M."/>
            <person name="Hauser L."/>
            <person name="Markowitz V."/>
            <person name="Cheng J.-F."/>
            <person name="Hugenholtz P."/>
            <person name="Woyke T."/>
            <person name="Wu D."/>
            <person name="Pukall R."/>
            <person name="Gehrich-Schroeter G."/>
            <person name="Schneider S."/>
            <person name="Klenk H.-P."/>
            <person name="Eisen J.A."/>
        </authorList>
    </citation>
    <scope>NUCLEOTIDE SEQUENCE [LARGE SCALE GENOMIC DNA]</scope>
    <source>
        <strain evidence="10">ATCC 700253 / DSM 10332 / NAL</strain>
        <plasmid evidence="10">pSULAd1</plasmid>
    </source>
</reference>
<evidence type="ECO:0000256" key="2">
    <source>
        <dbReference type="ARBA" id="ARBA00022578"/>
    </source>
</evidence>
<dbReference type="Proteomes" id="UP000005439">
    <property type="component" value="Plasmid unnamed"/>
</dbReference>
<dbReference type="SUPFAM" id="SSF46689">
    <property type="entry name" value="Homeodomain-like"/>
    <property type="match status" value="1"/>
</dbReference>
<reference evidence="9 10" key="3">
    <citation type="journal article" date="2012" name="Stand. Genomic Sci.">
        <title>Complete genome sequence of the moderately thermophilic mineral-sulfide-oxidizing firmicute Sulfobacillus acidophilus type strain (NAL(T)).</title>
        <authorList>
            <person name="Anderson I."/>
            <person name="Chertkov O."/>
            <person name="Chen A."/>
            <person name="Saunders E."/>
            <person name="Lapidus A."/>
            <person name="Nolan M."/>
            <person name="Lucas S."/>
            <person name="Hammon N."/>
            <person name="Deshpande S."/>
            <person name="Cheng J.F."/>
            <person name="Han C."/>
            <person name="Tapia R."/>
            <person name="Goodwin L.A."/>
            <person name="Pitluck S."/>
            <person name="Liolios K."/>
            <person name="Pagani I."/>
            <person name="Ivanova N."/>
            <person name="Mikhailova N."/>
            <person name="Pati A."/>
            <person name="Palaniappan K."/>
            <person name="Land M."/>
            <person name="Pan C."/>
            <person name="Rohde M."/>
            <person name="Pukall R."/>
            <person name="Goker M."/>
            <person name="Detter J.C."/>
            <person name="Woyke T."/>
            <person name="Bristow J."/>
            <person name="Eisen J.A."/>
            <person name="Markowitz V."/>
            <person name="Hugenholtz P."/>
            <person name="Kyrpides N.C."/>
            <person name="Klenk H.P."/>
            <person name="Mavromatis K."/>
        </authorList>
    </citation>
    <scope>NUCLEOTIDE SEQUENCE [LARGE SCALE GENOMIC DNA]</scope>
    <source>
        <strain evidence="10">ATCC 700253 / DSM 10332 / NAL</strain>
        <strain evidence="9">DSM 10332</strain>
        <plasmid evidence="10">pSULAd1</plasmid>
        <plasmid evidence="9">unnamed</plasmid>
    </source>
</reference>
<dbReference type="EMBL" id="CP003180">
    <property type="protein sequence ID" value="AEW06964.1"/>
    <property type="molecule type" value="Genomic_DNA"/>
</dbReference>
<geneLocation type="plasmid" evidence="10">
    <name>pSULAd1</name>
</geneLocation>
<dbReference type="GO" id="GO:0015074">
    <property type="term" value="P:DNA integration"/>
    <property type="evidence" value="ECO:0007669"/>
    <property type="project" value="InterPro"/>
</dbReference>
<dbReference type="PATRIC" id="fig|679936.5.peg.3649"/>
<sequence length="481" mass="54455">MSTIDQIKWLQAQGYGVSAIADFLGCDRKTVRKYLQQTNFSPTVPVKRPRTSKLDPYKATIDTWLAEDTHHWYKQRHTAQRIFDRLREAFPDFPVSYRTVRRYVHERRRTAPTTGTLELEWHPGEAQVDFGQAEVIEHGQPVRMHALCLTFPYSNAGFLQLFRGENAECVVHGLVDMFHHIGGAPRRLVFDNASGVGRRIGDQIRLTDLFARFQAHYGVETTFCNPYAGYEKGNVENKVGYFRRNVLVPPPVITDLVVTNQALLIRSERDGERLHYKKGQPIRVLFGADREALRALPPQAFAPYRYTQVRTDQQGRFCLEGQHWYSSAPEYAHRALIVRVGAHSVEPLATDGRPMTHHPRVYGPGRSDSTDYRTTVHRVAQRPGAWRNSPLRSGLPESVRRVLDSASRADVQAALEGLAQCADRWGFDHAVRALEEAVAAGRIQTADVVALGSRLALGPQESVNGVDLRLYDTLLEGRRAR</sequence>
<dbReference type="KEGG" id="sap:Sulac_3528"/>
<dbReference type="InterPro" id="IPR017894">
    <property type="entry name" value="HTH_IS21_transposase_type"/>
</dbReference>
<feature type="region of interest" description="Disordered" evidence="5">
    <location>
        <begin position="349"/>
        <end position="370"/>
    </location>
</feature>
<evidence type="ECO:0000313" key="9">
    <source>
        <dbReference type="EMBL" id="AEW06964.1"/>
    </source>
</evidence>
<organism evidence="9 10">
    <name type="scientific">Sulfobacillus acidophilus (strain ATCC 700253 / DSM 10332 / NAL)</name>
    <dbReference type="NCBI Taxonomy" id="679936"/>
    <lineage>
        <taxon>Bacteria</taxon>
        <taxon>Bacillati</taxon>
        <taxon>Bacillota</taxon>
        <taxon>Clostridia</taxon>
        <taxon>Eubacteriales</taxon>
        <taxon>Clostridiales Family XVII. Incertae Sedis</taxon>
        <taxon>Sulfobacillus</taxon>
    </lineage>
</organism>
<proteinExistence type="inferred from homology"/>
<feature type="domain" description="HTH IS21-type" evidence="6">
    <location>
        <begin position="2"/>
        <end position="65"/>
    </location>
</feature>
<dbReference type="STRING" id="679936.Sulac_0468"/>
<keyword evidence="4" id="KW-0233">DNA recombination</keyword>